<dbReference type="Proteomes" id="UP000821845">
    <property type="component" value="Chromosome 2"/>
</dbReference>
<comment type="caution">
    <text evidence="1">The sequence shown here is derived from an EMBL/GenBank/DDBJ whole genome shotgun (WGS) entry which is preliminary data.</text>
</comment>
<proteinExistence type="predicted"/>
<accession>A0ACB7SYV3</accession>
<protein>
    <submittedName>
        <fullName evidence="1">Uncharacterized protein</fullName>
    </submittedName>
</protein>
<evidence type="ECO:0000313" key="2">
    <source>
        <dbReference type="Proteomes" id="UP000821845"/>
    </source>
</evidence>
<evidence type="ECO:0000313" key="1">
    <source>
        <dbReference type="EMBL" id="KAH6939018.1"/>
    </source>
</evidence>
<dbReference type="EMBL" id="CM023482">
    <property type="protein sequence ID" value="KAH6939018.1"/>
    <property type="molecule type" value="Genomic_DNA"/>
</dbReference>
<organism evidence="1 2">
    <name type="scientific">Hyalomma asiaticum</name>
    <name type="common">Tick</name>
    <dbReference type="NCBI Taxonomy" id="266040"/>
    <lineage>
        <taxon>Eukaryota</taxon>
        <taxon>Metazoa</taxon>
        <taxon>Ecdysozoa</taxon>
        <taxon>Arthropoda</taxon>
        <taxon>Chelicerata</taxon>
        <taxon>Arachnida</taxon>
        <taxon>Acari</taxon>
        <taxon>Parasitiformes</taxon>
        <taxon>Ixodida</taxon>
        <taxon>Ixodoidea</taxon>
        <taxon>Ixodidae</taxon>
        <taxon>Hyalomminae</taxon>
        <taxon>Hyalomma</taxon>
    </lineage>
</organism>
<reference evidence="1" key="1">
    <citation type="submission" date="2020-05" db="EMBL/GenBank/DDBJ databases">
        <title>Large-scale comparative analyses of tick genomes elucidate their genetic diversity and vector capacities.</title>
        <authorList>
            <person name="Jia N."/>
            <person name="Wang J."/>
            <person name="Shi W."/>
            <person name="Du L."/>
            <person name="Sun Y."/>
            <person name="Zhan W."/>
            <person name="Jiang J."/>
            <person name="Wang Q."/>
            <person name="Zhang B."/>
            <person name="Ji P."/>
            <person name="Sakyi L.B."/>
            <person name="Cui X."/>
            <person name="Yuan T."/>
            <person name="Jiang B."/>
            <person name="Yang W."/>
            <person name="Lam T.T.-Y."/>
            <person name="Chang Q."/>
            <person name="Ding S."/>
            <person name="Wang X."/>
            <person name="Zhu J."/>
            <person name="Ruan X."/>
            <person name="Zhao L."/>
            <person name="Wei J."/>
            <person name="Que T."/>
            <person name="Du C."/>
            <person name="Cheng J."/>
            <person name="Dai P."/>
            <person name="Han X."/>
            <person name="Huang E."/>
            <person name="Gao Y."/>
            <person name="Liu J."/>
            <person name="Shao H."/>
            <person name="Ye R."/>
            <person name="Li L."/>
            <person name="Wei W."/>
            <person name="Wang X."/>
            <person name="Wang C."/>
            <person name="Yang T."/>
            <person name="Huo Q."/>
            <person name="Li W."/>
            <person name="Guo W."/>
            <person name="Chen H."/>
            <person name="Zhou L."/>
            <person name="Ni X."/>
            <person name="Tian J."/>
            <person name="Zhou Y."/>
            <person name="Sheng Y."/>
            <person name="Liu T."/>
            <person name="Pan Y."/>
            <person name="Xia L."/>
            <person name="Li J."/>
            <person name="Zhao F."/>
            <person name="Cao W."/>
        </authorList>
    </citation>
    <scope>NUCLEOTIDE SEQUENCE</scope>
    <source>
        <strain evidence="1">Hyas-2018</strain>
    </source>
</reference>
<sequence length="248" mass="24998">MSLQGRLALVTGGASGIGKATCHALASQGAKVIVADLNLDGAKAVAQALPGPATHKEAFVDVTNTESVDGLFSNIKGTETIPVSIVVNCAGIAGLSPLVDTTDEAFDKIVRVNLKGTFVVTRAAARAMIASGVSNGVIVNISSILGKTGYGGSAAYCASKGAVVSLTKSAAQELASQGIRCNAVLPALTLTPMADALPEESIKTFCALTPMRRAAQPEEVAEAVLFLCGPQSSYVTGAALEVTGGYGM</sequence>
<keyword evidence="2" id="KW-1185">Reference proteome</keyword>
<name>A0ACB7SYV3_HYAAI</name>
<gene>
    <name evidence="1" type="ORF">HPB50_015606</name>
</gene>